<dbReference type="Proteomes" id="UP000697297">
    <property type="component" value="Unassembled WGS sequence"/>
</dbReference>
<protein>
    <recommendedName>
        <fullName evidence="2">RAVE complex protein Rav1 C-terminal domain-containing protein</fullName>
    </recommendedName>
</protein>
<feature type="region of interest" description="Disordered" evidence="1">
    <location>
        <begin position="1349"/>
        <end position="1373"/>
    </location>
</feature>
<sequence>MTLNFVPGEPNRSPHCCAFVNWNAVQVLAYCSGNNLVIVTKNFQHLQTLYLPRDSYVVDVNQINGKIALAIGSKIQIYTPTVSNFYNYNFRGRKDVSELEIEWGLETEIENDRDDSAITCLSWSDSCDTYDDELSSAQLFGVPEEYNSLTSCELCVGSERSLALWRIYYSAKDGTHTARHRLLWSKVQPNPVYMVKFSPRSTAIASVGYYDRLVKIWHRVAYGIESAEFELNYTRLPAYVTLLRWKSGNTQRNNLSSAGSVTDLKPANSIIKDTSHRNTDIPHAEHCTLYVYGDDSVLRVFSTYYLDRGFKVASEGAVQLPSNSFVAVIDSQMVALGVEKVLEQLELLEASGHQRNGSAPPRDDGVSRSRSGSALNMYHRRQSSLLQLLAMRPELCLVFNPEGCVEMYAFHQCEGEISVKKLDAVLDPHGGLTRACIRLGKNCIPQDCRSVFLQDLQITQTSGGYGLSLIVHDLFKNSIRHVGFTFESLLQFEEPEIAVSGSTTVTIGELQHKLTGHNKSIRKLIRSGDGSVVLSTTRFGESCLWTAIPLSDSHKTLNKNSTLITPSPIVDAAFWKHGEYVIVYLADELVCFDCRLQSQYQAEIAKLAPVAGSLKIQPQDKLCCFFLVPERESDVAHAVAVYADGRCAAWELRLENGRCNIQRYAVDQLEAVHMASYVDPVGWNAAIGTSLQRDVLTTIQANGDVAVYSTRVQDGRITWEQKETFSTGIANATFLNGSSIHRLAVVNENRDQLHIWDTRLGTLEYSETFEAEKIRDIDWTCTAFSQGILAIGFDSHSLLYTQLRYDYTNDTPTYTKIKKVDISHQTRHHIGDSVWLADGLLVIGSGNQFYISDKTLDPQHDYITARAMGTLEIVSNDVFQLCAALNGPLPLYHPQFLIQTLLYSGFGGIEKLVVHFANALRALELGFASSIDPKLGFETPEHDVVGASRADDVAVTRQTCSTIVERLAKHKLPFLTGHQQITLASTIQIMADIAEKYSTVLDANGLRFYLGMKLFQLNETKGAQFRSITMRDVTFALHSENKDLLFDIISENSAVQIGAAEFSKYALAYWMEHTRLAEVLETVARTEFFKTQDSGRYKDPSVCSLHFLALHKKNVLLGLWRTAIGHPEQQKMIKFLGNDFKQDRWRSAAKKNAFVLLGKHRHVDAAYFFLLADSLKDCVNVIVSKLKDPGLAVAVARCYEKGDHGPVMKDLVLRHLLPEALRNNDRWTASWCFWILSDRALAIQALIKPVRDILQDMAKFDAIDASQEAALPVKRMDYEDPVLLAMYDSLRTKRVEYLRGALALDVRAEYDFVLAAALMYQKMGCDYLSLHLVQHWEFSEMKEIIEPSTGKEVLPPPPTEFQEPDMSAFDFGF</sequence>
<accession>A0AAN6D353</accession>
<dbReference type="EMBL" id="JAHLUN010000013">
    <property type="protein sequence ID" value="KAG7762746.1"/>
    <property type="molecule type" value="Genomic_DNA"/>
</dbReference>
<evidence type="ECO:0000313" key="6">
    <source>
        <dbReference type="Proteomes" id="UP000738402"/>
    </source>
</evidence>
<dbReference type="InterPro" id="IPR036322">
    <property type="entry name" value="WD40_repeat_dom_sf"/>
</dbReference>
<dbReference type="PANTHER" id="PTHR13950:SF9">
    <property type="entry name" value="RABCONNECTIN-3A"/>
    <property type="match status" value="1"/>
</dbReference>
<dbReference type="GO" id="GO:0043291">
    <property type="term" value="C:RAVE complex"/>
    <property type="evidence" value="ECO:0007669"/>
    <property type="project" value="TreeGrafter"/>
</dbReference>
<feature type="region of interest" description="Disordered" evidence="1">
    <location>
        <begin position="352"/>
        <end position="371"/>
    </location>
</feature>
<comment type="caution">
    <text evidence="3">The sequence shown here is derived from an EMBL/GenBank/DDBJ whole genome shotgun (WGS) entry which is preliminary data.</text>
</comment>
<dbReference type="SUPFAM" id="SSF50978">
    <property type="entry name" value="WD40 repeat-like"/>
    <property type="match status" value="2"/>
</dbReference>
<name>A0AAN6D353_9ASCO</name>
<evidence type="ECO:0000313" key="3">
    <source>
        <dbReference type="EMBL" id="KAG7724719.1"/>
    </source>
</evidence>
<proteinExistence type="predicted"/>
<dbReference type="Pfam" id="PF12234">
    <property type="entry name" value="Rav1p_C"/>
    <property type="match status" value="1"/>
</dbReference>
<organism evidence="3 6">
    <name type="scientific">Ogataea haglerorum</name>
    <dbReference type="NCBI Taxonomy" id="1937702"/>
    <lineage>
        <taxon>Eukaryota</taxon>
        <taxon>Fungi</taxon>
        <taxon>Dikarya</taxon>
        <taxon>Ascomycota</taxon>
        <taxon>Saccharomycotina</taxon>
        <taxon>Pichiomycetes</taxon>
        <taxon>Pichiales</taxon>
        <taxon>Pichiaceae</taxon>
        <taxon>Ogataea</taxon>
    </lineage>
</organism>
<evidence type="ECO:0000259" key="2">
    <source>
        <dbReference type="Pfam" id="PF12234"/>
    </source>
</evidence>
<gene>
    <name evidence="3" type="ORF">KL933_004541</name>
    <name evidence="4" type="ORF">KL946_004487</name>
</gene>
<evidence type="ECO:0000313" key="5">
    <source>
        <dbReference type="Proteomes" id="UP000697297"/>
    </source>
</evidence>
<dbReference type="Gene3D" id="2.130.10.10">
    <property type="entry name" value="YVTN repeat-like/Quinoprotein amine dehydrogenase"/>
    <property type="match status" value="1"/>
</dbReference>
<dbReference type="GO" id="GO:0007035">
    <property type="term" value="P:vacuolar acidification"/>
    <property type="evidence" value="ECO:0007669"/>
    <property type="project" value="TreeGrafter"/>
</dbReference>
<dbReference type="InterPro" id="IPR022033">
    <property type="entry name" value="Rav1p_C"/>
</dbReference>
<dbReference type="Proteomes" id="UP000738402">
    <property type="component" value="Unassembled WGS sequence"/>
</dbReference>
<dbReference type="PANTHER" id="PTHR13950">
    <property type="entry name" value="RABCONNECTIN-RELATED"/>
    <property type="match status" value="1"/>
</dbReference>
<reference evidence="3 5" key="1">
    <citation type="journal article" date="2021" name="G3 (Bethesda)">
        <title>Genomic diversity, chromosomal rearrangements, and interspecies hybridization in the ogataea polymorpha species complex.</title>
        <authorList>
            <person name="Hanson S.J."/>
            <person name="Cinneide E.O."/>
            <person name="Salzberg L.I."/>
            <person name="Wolfe K.H."/>
            <person name="McGowan J."/>
            <person name="Fitzpatrick D.A."/>
            <person name="Matlin K."/>
        </authorList>
    </citation>
    <scope>NUCLEOTIDE SEQUENCE</scope>
    <source>
        <strain evidence="4">81-436-3</strain>
        <strain evidence="3">83-405-1</strain>
    </source>
</reference>
<keyword evidence="5" id="KW-1185">Reference proteome</keyword>
<dbReference type="InterPro" id="IPR015943">
    <property type="entry name" value="WD40/YVTN_repeat-like_dom_sf"/>
</dbReference>
<evidence type="ECO:0000256" key="1">
    <source>
        <dbReference type="SAM" id="MobiDB-lite"/>
    </source>
</evidence>
<dbReference type="InterPro" id="IPR052208">
    <property type="entry name" value="DmX-like/RAVE_component"/>
</dbReference>
<evidence type="ECO:0000313" key="4">
    <source>
        <dbReference type="EMBL" id="KAG7762746.1"/>
    </source>
</evidence>
<feature type="domain" description="RAVE complex protein Rav1 C-terminal" evidence="2">
    <location>
        <begin position="705"/>
        <end position="1332"/>
    </location>
</feature>
<dbReference type="EMBL" id="JAHLUH010000015">
    <property type="protein sequence ID" value="KAG7724719.1"/>
    <property type="molecule type" value="Genomic_DNA"/>
</dbReference>